<evidence type="ECO:0000313" key="3">
    <source>
        <dbReference type="Proteomes" id="UP000193144"/>
    </source>
</evidence>
<feature type="transmembrane region" description="Helical" evidence="1">
    <location>
        <begin position="12"/>
        <end position="37"/>
    </location>
</feature>
<accession>A0A1Y2A883</accession>
<comment type="caution">
    <text evidence="2">The sequence shown here is derived from an EMBL/GenBank/DDBJ whole genome shotgun (WGS) entry which is preliminary data.</text>
</comment>
<dbReference type="Proteomes" id="UP000193144">
    <property type="component" value="Unassembled WGS sequence"/>
</dbReference>
<evidence type="ECO:0000313" key="2">
    <source>
        <dbReference type="EMBL" id="ORY18723.1"/>
    </source>
</evidence>
<keyword evidence="3" id="KW-1185">Reference proteome</keyword>
<keyword evidence="1" id="KW-0472">Membrane</keyword>
<sequence>MWSASCSIPRRGFEFLFFLQPYLVCCKTLLSCIFPYYMHLFIDPQLPRKLVNLSKNPNFAPISCMMALVAICR</sequence>
<keyword evidence="1" id="KW-1133">Transmembrane helix</keyword>
<gene>
    <name evidence="2" type="ORF">BCR34DRAFT_553360</name>
</gene>
<keyword evidence="1" id="KW-0812">Transmembrane</keyword>
<protein>
    <submittedName>
        <fullName evidence="2">Uncharacterized protein</fullName>
    </submittedName>
</protein>
<name>A0A1Y2A883_9PLEO</name>
<proteinExistence type="predicted"/>
<reference evidence="2 3" key="1">
    <citation type="submission" date="2016-07" db="EMBL/GenBank/DDBJ databases">
        <title>Pervasive Adenine N6-methylation of Active Genes in Fungi.</title>
        <authorList>
            <consortium name="DOE Joint Genome Institute"/>
            <person name="Mondo S.J."/>
            <person name="Dannebaum R.O."/>
            <person name="Kuo R.C."/>
            <person name="Labutti K."/>
            <person name="Haridas S."/>
            <person name="Kuo A."/>
            <person name="Salamov A."/>
            <person name="Ahrendt S.R."/>
            <person name="Lipzen A."/>
            <person name="Sullivan W."/>
            <person name="Andreopoulos W.B."/>
            <person name="Clum A."/>
            <person name="Lindquist E."/>
            <person name="Daum C."/>
            <person name="Ramamoorthy G.K."/>
            <person name="Gryganskyi A."/>
            <person name="Culley D."/>
            <person name="Magnuson J.K."/>
            <person name="James T.Y."/>
            <person name="O'Malley M.A."/>
            <person name="Stajich J.E."/>
            <person name="Spatafora J.W."/>
            <person name="Visel A."/>
            <person name="Grigoriev I.V."/>
        </authorList>
    </citation>
    <scope>NUCLEOTIDE SEQUENCE [LARGE SCALE GENOMIC DNA]</scope>
    <source>
        <strain evidence="2 3">CBS 115471</strain>
    </source>
</reference>
<dbReference type="EMBL" id="MCFA01000005">
    <property type="protein sequence ID" value="ORY18723.1"/>
    <property type="molecule type" value="Genomic_DNA"/>
</dbReference>
<evidence type="ECO:0000256" key="1">
    <source>
        <dbReference type="SAM" id="Phobius"/>
    </source>
</evidence>
<organism evidence="2 3">
    <name type="scientific">Clohesyomyces aquaticus</name>
    <dbReference type="NCBI Taxonomy" id="1231657"/>
    <lineage>
        <taxon>Eukaryota</taxon>
        <taxon>Fungi</taxon>
        <taxon>Dikarya</taxon>
        <taxon>Ascomycota</taxon>
        <taxon>Pezizomycotina</taxon>
        <taxon>Dothideomycetes</taxon>
        <taxon>Pleosporomycetidae</taxon>
        <taxon>Pleosporales</taxon>
        <taxon>Lindgomycetaceae</taxon>
        <taxon>Clohesyomyces</taxon>
    </lineage>
</organism>
<dbReference type="AlphaFoldDB" id="A0A1Y2A883"/>